<sequence>MTTEDPAGAPSPAALTLTTGEKDKALDKQLEAALEAFNAAATGTPDEDKHLTVRLTDASGELAGGLSAWIWGGLCGIELLWVREDLRSGGWGGKLLRTAEQEARDRGCDRVIVSSFTFQAPGFYRRHGYVETGRSLGIPGGHADVHLFKSLEWEAAAPG</sequence>
<dbReference type="InterPro" id="IPR016181">
    <property type="entry name" value="Acyl_CoA_acyltransferase"/>
</dbReference>
<feature type="domain" description="N-acetyltransferase" evidence="1">
    <location>
        <begin position="12"/>
        <end position="152"/>
    </location>
</feature>
<dbReference type="PROSITE" id="PS51186">
    <property type="entry name" value="GNAT"/>
    <property type="match status" value="1"/>
</dbReference>
<dbReference type="Pfam" id="PF00583">
    <property type="entry name" value="Acetyltransf_1"/>
    <property type="match status" value="1"/>
</dbReference>
<dbReference type="GO" id="GO:0016747">
    <property type="term" value="F:acyltransferase activity, transferring groups other than amino-acyl groups"/>
    <property type="evidence" value="ECO:0007669"/>
    <property type="project" value="InterPro"/>
</dbReference>
<reference evidence="2 3" key="1">
    <citation type="submission" date="2015-01" db="EMBL/GenBank/DDBJ databases">
        <title>Enhanced salinomycin production by adjusting the supply of polyketide extender units in Streptomyce albus DSM 41398.</title>
        <authorList>
            <person name="Lu C."/>
        </authorList>
    </citation>
    <scope>NUCLEOTIDE SEQUENCE [LARGE SCALE GENOMIC DNA]</scope>
    <source>
        <strain evidence="3">ATCC 21838 / DSM 41398 / FERM P-419 / JCM 4703 / NBRC 107858</strain>
    </source>
</reference>
<evidence type="ECO:0000313" key="3">
    <source>
        <dbReference type="Proteomes" id="UP000031523"/>
    </source>
</evidence>
<dbReference type="Proteomes" id="UP000031523">
    <property type="component" value="Chromosome"/>
</dbReference>
<dbReference type="Gene3D" id="3.40.630.30">
    <property type="match status" value="1"/>
</dbReference>
<keyword evidence="3" id="KW-1185">Reference proteome</keyword>
<dbReference type="CDD" id="cd04301">
    <property type="entry name" value="NAT_SF"/>
    <property type="match status" value="1"/>
</dbReference>
<dbReference type="KEGG" id="sals:SLNWT_4225"/>
<proteinExistence type="predicted"/>
<dbReference type="EMBL" id="CP010519">
    <property type="protein sequence ID" value="AJE84601.1"/>
    <property type="molecule type" value="Genomic_DNA"/>
</dbReference>
<dbReference type="InterPro" id="IPR000182">
    <property type="entry name" value="GNAT_dom"/>
</dbReference>
<evidence type="ECO:0000313" key="2">
    <source>
        <dbReference type="EMBL" id="AJE84601.1"/>
    </source>
</evidence>
<organism evidence="2 3">
    <name type="scientific">Streptomyces albus (strain ATCC 21838 / DSM 41398 / FERM P-419 / JCM 4703 / NBRC 107858)</name>
    <dbReference type="NCBI Taxonomy" id="1081613"/>
    <lineage>
        <taxon>Bacteria</taxon>
        <taxon>Bacillati</taxon>
        <taxon>Actinomycetota</taxon>
        <taxon>Actinomycetes</taxon>
        <taxon>Kitasatosporales</taxon>
        <taxon>Streptomycetaceae</taxon>
        <taxon>Streptomyces</taxon>
    </lineage>
</organism>
<dbReference type="AlphaFoldDB" id="A0A0B5F136"/>
<name>A0A0B5F136_STRA4</name>
<protein>
    <submittedName>
        <fullName evidence="2">GCN5-related N-acetyltransferase</fullName>
    </submittedName>
</protein>
<gene>
    <name evidence="2" type="ORF">SLNWT_4225</name>
</gene>
<keyword evidence="2" id="KW-0808">Transferase</keyword>
<accession>A0A0B5F136</accession>
<dbReference type="SUPFAM" id="SSF55729">
    <property type="entry name" value="Acyl-CoA N-acyltransferases (Nat)"/>
    <property type="match status" value="1"/>
</dbReference>
<evidence type="ECO:0000259" key="1">
    <source>
        <dbReference type="PROSITE" id="PS51186"/>
    </source>
</evidence>